<feature type="compositionally biased region" description="Basic and acidic residues" evidence="1">
    <location>
        <begin position="1"/>
        <end position="28"/>
    </location>
</feature>
<dbReference type="EMBL" id="AMZH03009997">
    <property type="protein sequence ID" value="RRT55631.1"/>
    <property type="molecule type" value="Genomic_DNA"/>
</dbReference>
<gene>
    <name evidence="2" type="ORF">B296_00032107</name>
</gene>
<feature type="region of interest" description="Disordered" evidence="1">
    <location>
        <begin position="1"/>
        <end position="41"/>
    </location>
</feature>
<feature type="compositionally biased region" description="Basic and acidic residues" evidence="1">
    <location>
        <begin position="77"/>
        <end position="90"/>
    </location>
</feature>
<name>A0A426YVD3_ENSVE</name>
<accession>A0A426YVD3</accession>
<evidence type="ECO:0000313" key="3">
    <source>
        <dbReference type="Proteomes" id="UP000287651"/>
    </source>
</evidence>
<protein>
    <submittedName>
        <fullName evidence="2">Uncharacterized protein</fullName>
    </submittedName>
</protein>
<feature type="region of interest" description="Disordered" evidence="1">
    <location>
        <begin position="61"/>
        <end position="90"/>
    </location>
</feature>
<proteinExistence type="predicted"/>
<feature type="compositionally biased region" description="Acidic residues" evidence="1">
    <location>
        <begin position="29"/>
        <end position="38"/>
    </location>
</feature>
<organism evidence="2 3">
    <name type="scientific">Ensete ventricosum</name>
    <name type="common">Abyssinian banana</name>
    <name type="synonym">Musa ensete</name>
    <dbReference type="NCBI Taxonomy" id="4639"/>
    <lineage>
        <taxon>Eukaryota</taxon>
        <taxon>Viridiplantae</taxon>
        <taxon>Streptophyta</taxon>
        <taxon>Embryophyta</taxon>
        <taxon>Tracheophyta</taxon>
        <taxon>Spermatophyta</taxon>
        <taxon>Magnoliopsida</taxon>
        <taxon>Liliopsida</taxon>
        <taxon>Zingiberales</taxon>
        <taxon>Musaceae</taxon>
        <taxon>Ensete</taxon>
    </lineage>
</organism>
<dbReference type="Proteomes" id="UP000287651">
    <property type="component" value="Unassembled WGS sequence"/>
</dbReference>
<evidence type="ECO:0000313" key="2">
    <source>
        <dbReference type="EMBL" id="RRT55631.1"/>
    </source>
</evidence>
<comment type="caution">
    <text evidence="2">The sequence shown here is derived from an EMBL/GenBank/DDBJ whole genome shotgun (WGS) entry which is preliminary data.</text>
</comment>
<dbReference type="AlphaFoldDB" id="A0A426YVD3"/>
<evidence type="ECO:0000256" key="1">
    <source>
        <dbReference type="SAM" id="MobiDB-lite"/>
    </source>
</evidence>
<reference evidence="2 3" key="1">
    <citation type="journal article" date="2014" name="Agronomy (Basel)">
        <title>A Draft Genome Sequence for Ensete ventricosum, the Drought-Tolerant Tree Against Hunger.</title>
        <authorList>
            <person name="Harrison J."/>
            <person name="Moore K.A."/>
            <person name="Paszkiewicz K."/>
            <person name="Jones T."/>
            <person name="Grant M."/>
            <person name="Ambacheew D."/>
            <person name="Muzemil S."/>
            <person name="Studholme D.J."/>
        </authorList>
    </citation>
    <scope>NUCLEOTIDE SEQUENCE [LARGE SCALE GENOMIC DNA]</scope>
</reference>
<sequence length="186" mass="21729">MTWCERRKGDGKDSRRQWQGGEEQRWPMEEEAAEGEGNDDMRWVAMGRQMLEERKAAVKAGWKRLDSGRGRATATAGKEEQRGSEQLNHEARRTTIRAPTPKKLTREELWEHSTKGLCWHCNEPWSREHRYKKGRLLMIEPVEDEDIEPSKESLEIEKEVKEEQPKSIDFMVHALAAYSNPQTIKV</sequence>